<dbReference type="SMART" id="SM00382">
    <property type="entry name" value="AAA"/>
    <property type="match status" value="1"/>
</dbReference>
<gene>
    <name evidence="8" type="ORF">SHERM_23358</name>
</gene>
<keyword evidence="9" id="KW-1185">Reference proteome</keyword>
<feature type="domain" description="AAA+ ATPase" evidence="7">
    <location>
        <begin position="242"/>
        <end position="388"/>
    </location>
</feature>
<organism evidence="8 9">
    <name type="scientific">Striga hermonthica</name>
    <name type="common">Purple witchweed</name>
    <name type="synonym">Buchnera hermonthica</name>
    <dbReference type="NCBI Taxonomy" id="68872"/>
    <lineage>
        <taxon>Eukaryota</taxon>
        <taxon>Viridiplantae</taxon>
        <taxon>Streptophyta</taxon>
        <taxon>Embryophyta</taxon>
        <taxon>Tracheophyta</taxon>
        <taxon>Spermatophyta</taxon>
        <taxon>Magnoliopsida</taxon>
        <taxon>eudicotyledons</taxon>
        <taxon>Gunneridae</taxon>
        <taxon>Pentapetalae</taxon>
        <taxon>asterids</taxon>
        <taxon>lamiids</taxon>
        <taxon>Lamiales</taxon>
        <taxon>Orobanchaceae</taxon>
        <taxon>Buchnereae</taxon>
        <taxon>Striga</taxon>
    </lineage>
</organism>
<evidence type="ECO:0000256" key="6">
    <source>
        <dbReference type="RuleBase" id="RU003651"/>
    </source>
</evidence>
<keyword evidence="6" id="KW-0547">Nucleotide-binding</keyword>
<protein>
    <submittedName>
        <fullName evidence="8">Cytochrome BC1 synthesis</fullName>
    </submittedName>
</protein>
<evidence type="ECO:0000256" key="3">
    <source>
        <dbReference type="ARBA" id="ARBA00022801"/>
    </source>
</evidence>
<dbReference type="GO" id="GO:0005524">
    <property type="term" value="F:ATP binding"/>
    <property type="evidence" value="ECO:0007669"/>
    <property type="project" value="UniProtKB-KW"/>
</dbReference>
<dbReference type="CDD" id="cd19510">
    <property type="entry name" value="RecA-like_BCS1"/>
    <property type="match status" value="1"/>
</dbReference>
<sequence>MYPKFELPSATKALSAAASLAATAVLVRSLARDLVPSELRGLLLTKLRHALNALSAEVTLVIDEYDGLSSNQLFLAAEVYTGSIAGPTARSLRAILPDKERKIHVTVGRDVEVADSFRGAGVRWRMVATSRRGPGRYPDKYSSVETRHLELTFHRSRRDLIIDEYLPHVIKKSKAVKEEKKTIKLHTLANDRGRSPWQSVSLDHPANFQTLAMDNEVKGTVIEDLDRFLKRKELYRRVGKAWKRGYLLFGPPGTGKSSLIAAMANHLNFDVYDLELADIRTNSDLRRLLLLTENRSILVVEDIDASIDLSERNSSAKKKMPPMPVYPHHGNQGQKVTLSGLLNFIDGLWSSCGDERIIIFTTNHKEKLDPALLRPGRMDVHIHMSYCTPCGFQLLAKNYLGQTNHPLMPKIESLIASTRVTPAEIGEQLLKSEEPTVALEGLIKFLEQKKEIETAKFEVTNEILKKVKEEARKGMGERILNKDEVANALRILIGFLEEEIRAEKVDVRGTGFDSSAANVVESGAQDEAKTE</sequence>
<accession>A0A9N7RFD4</accession>
<evidence type="ECO:0000259" key="7">
    <source>
        <dbReference type="SMART" id="SM00382"/>
    </source>
</evidence>
<dbReference type="InterPro" id="IPR058017">
    <property type="entry name" value="At3g28540-like_C"/>
</dbReference>
<reference evidence="8" key="1">
    <citation type="submission" date="2019-12" db="EMBL/GenBank/DDBJ databases">
        <authorList>
            <person name="Scholes J."/>
        </authorList>
    </citation>
    <scope>NUCLEOTIDE SEQUENCE</scope>
</reference>
<dbReference type="Pfam" id="PF00004">
    <property type="entry name" value="AAA"/>
    <property type="match status" value="1"/>
</dbReference>
<evidence type="ECO:0000313" key="9">
    <source>
        <dbReference type="Proteomes" id="UP001153555"/>
    </source>
</evidence>
<dbReference type="AlphaFoldDB" id="A0A9N7RFD4"/>
<comment type="similarity">
    <text evidence="2">Belongs to the AAA ATPase family. BCS1 subfamily.</text>
</comment>
<dbReference type="Proteomes" id="UP001153555">
    <property type="component" value="Unassembled WGS sequence"/>
</dbReference>
<evidence type="ECO:0000256" key="2">
    <source>
        <dbReference type="ARBA" id="ARBA00007448"/>
    </source>
</evidence>
<evidence type="ECO:0000256" key="1">
    <source>
        <dbReference type="ARBA" id="ARBA00001946"/>
    </source>
</evidence>
<dbReference type="GO" id="GO:0016887">
    <property type="term" value="F:ATP hydrolysis activity"/>
    <property type="evidence" value="ECO:0007669"/>
    <property type="project" value="InterPro"/>
</dbReference>
<proteinExistence type="inferred from homology"/>
<dbReference type="GO" id="GO:0006950">
    <property type="term" value="P:response to stress"/>
    <property type="evidence" value="ECO:0007669"/>
    <property type="project" value="UniProtKB-ARBA"/>
</dbReference>
<dbReference type="PANTHER" id="PTHR23070">
    <property type="entry name" value="BCS1 AAA-TYPE ATPASE"/>
    <property type="match status" value="1"/>
</dbReference>
<dbReference type="InterPro" id="IPR003593">
    <property type="entry name" value="AAA+_ATPase"/>
</dbReference>
<dbReference type="EMBL" id="CACSLK010027752">
    <property type="protein sequence ID" value="CAA0827663.1"/>
    <property type="molecule type" value="Genomic_DNA"/>
</dbReference>
<keyword evidence="4" id="KW-0460">Magnesium</keyword>
<name>A0A9N7RFD4_STRHE</name>
<dbReference type="Gene3D" id="6.10.280.40">
    <property type="match status" value="1"/>
</dbReference>
<dbReference type="Gene3D" id="3.40.50.300">
    <property type="entry name" value="P-loop containing nucleotide triphosphate hydrolases"/>
    <property type="match status" value="1"/>
</dbReference>
<evidence type="ECO:0000313" key="8">
    <source>
        <dbReference type="EMBL" id="CAA0827663.1"/>
    </source>
</evidence>
<evidence type="ECO:0000256" key="4">
    <source>
        <dbReference type="ARBA" id="ARBA00022842"/>
    </source>
</evidence>
<dbReference type="InterPro" id="IPR050747">
    <property type="entry name" value="Mitochondrial_chaperone_BCS1"/>
</dbReference>
<comment type="cofactor">
    <cofactor evidence="1">
        <name>Mg(2+)</name>
        <dbReference type="ChEBI" id="CHEBI:18420"/>
    </cofactor>
</comment>
<dbReference type="PROSITE" id="PS00674">
    <property type="entry name" value="AAA"/>
    <property type="match status" value="1"/>
</dbReference>
<keyword evidence="3" id="KW-0378">Hydrolase</keyword>
<dbReference type="InterPro" id="IPR027417">
    <property type="entry name" value="P-loop_NTPase"/>
</dbReference>
<comment type="catalytic activity">
    <reaction evidence="5">
        <text>ATP + H2O = ADP + phosphate + H(+)</text>
        <dbReference type="Rhea" id="RHEA:13065"/>
        <dbReference type="ChEBI" id="CHEBI:15377"/>
        <dbReference type="ChEBI" id="CHEBI:15378"/>
        <dbReference type="ChEBI" id="CHEBI:30616"/>
        <dbReference type="ChEBI" id="CHEBI:43474"/>
        <dbReference type="ChEBI" id="CHEBI:456216"/>
    </reaction>
</comment>
<dbReference type="InterPro" id="IPR003959">
    <property type="entry name" value="ATPase_AAA_core"/>
</dbReference>
<dbReference type="SUPFAM" id="SSF52540">
    <property type="entry name" value="P-loop containing nucleoside triphosphate hydrolases"/>
    <property type="match status" value="1"/>
</dbReference>
<comment type="caution">
    <text evidence="8">The sequence shown here is derived from an EMBL/GenBank/DDBJ whole genome shotgun (WGS) entry which is preliminary data.</text>
</comment>
<dbReference type="Pfam" id="PF25568">
    <property type="entry name" value="AAA_lid_At3g28540"/>
    <property type="match status" value="1"/>
</dbReference>
<dbReference type="InterPro" id="IPR025753">
    <property type="entry name" value="AAA_N_dom"/>
</dbReference>
<keyword evidence="6" id="KW-0067">ATP-binding</keyword>
<dbReference type="OrthoDB" id="10251412at2759"/>
<dbReference type="Pfam" id="PF14363">
    <property type="entry name" value="AAA_assoc"/>
    <property type="match status" value="1"/>
</dbReference>
<evidence type="ECO:0000256" key="5">
    <source>
        <dbReference type="ARBA" id="ARBA00049360"/>
    </source>
</evidence>
<dbReference type="InterPro" id="IPR003960">
    <property type="entry name" value="ATPase_AAA_CS"/>
</dbReference>